<comment type="caution">
    <text evidence="1">The sequence shown here is derived from an EMBL/GenBank/DDBJ whole genome shotgun (WGS) entry which is preliminary data.</text>
</comment>
<evidence type="ECO:0000313" key="2">
    <source>
        <dbReference type="Proteomes" id="UP000824998"/>
    </source>
</evidence>
<dbReference type="EMBL" id="MU251740">
    <property type="protein sequence ID" value="KAG9229678.1"/>
    <property type="molecule type" value="Genomic_DNA"/>
</dbReference>
<keyword evidence="2" id="KW-1185">Reference proteome</keyword>
<dbReference type="Proteomes" id="UP000824998">
    <property type="component" value="Unassembled WGS sequence"/>
</dbReference>
<dbReference type="Gene3D" id="3.60.21.10">
    <property type="match status" value="1"/>
</dbReference>
<name>A0A9P8C0R7_9HELO</name>
<protein>
    <submittedName>
        <fullName evidence="1">Uncharacterized protein</fullName>
    </submittedName>
</protein>
<accession>A0A9P8C0R7</accession>
<sequence length="174" mass="19364">MVKEDWFIGSLKTTDPIDAFVIIRHNPARLSDTVGTFGLFYNAIRQASPDAHVQIPGGRTHIRDSTVGDEKITSIELGRYLGWLSLSGFDSSSYNGVPLAVSLPLKNLVLVQLSCTFVPWLLFLGDELRHYQHSALFSGNQSRALSLLLLLEELHDIGLAMYRGDLSHPRSRCI</sequence>
<dbReference type="AlphaFoldDB" id="A0A9P8C0R7"/>
<reference evidence="1" key="1">
    <citation type="journal article" date="2021" name="IMA Fungus">
        <title>Genomic characterization of three marine fungi, including Emericellopsis atlantica sp. nov. with signatures of a generalist lifestyle and marine biomass degradation.</title>
        <authorList>
            <person name="Hagestad O.C."/>
            <person name="Hou L."/>
            <person name="Andersen J.H."/>
            <person name="Hansen E.H."/>
            <person name="Altermark B."/>
            <person name="Li C."/>
            <person name="Kuhnert E."/>
            <person name="Cox R.J."/>
            <person name="Crous P.W."/>
            <person name="Spatafora J.W."/>
            <person name="Lail K."/>
            <person name="Amirebrahimi M."/>
            <person name="Lipzen A."/>
            <person name="Pangilinan J."/>
            <person name="Andreopoulos W."/>
            <person name="Hayes R.D."/>
            <person name="Ng V."/>
            <person name="Grigoriev I.V."/>
            <person name="Jackson S.A."/>
            <person name="Sutton T.D.S."/>
            <person name="Dobson A.D.W."/>
            <person name="Rama T."/>
        </authorList>
    </citation>
    <scope>NUCLEOTIDE SEQUENCE</scope>
    <source>
        <strain evidence="1">TRa018bII</strain>
    </source>
</reference>
<dbReference type="InterPro" id="IPR029052">
    <property type="entry name" value="Metallo-depent_PP-like"/>
</dbReference>
<organism evidence="1 2">
    <name type="scientific">Amylocarpus encephaloides</name>
    <dbReference type="NCBI Taxonomy" id="45428"/>
    <lineage>
        <taxon>Eukaryota</taxon>
        <taxon>Fungi</taxon>
        <taxon>Dikarya</taxon>
        <taxon>Ascomycota</taxon>
        <taxon>Pezizomycotina</taxon>
        <taxon>Leotiomycetes</taxon>
        <taxon>Helotiales</taxon>
        <taxon>Helotiales incertae sedis</taxon>
        <taxon>Amylocarpus</taxon>
    </lineage>
</organism>
<evidence type="ECO:0000313" key="1">
    <source>
        <dbReference type="EMBL" id="KAG9229678.1"/>
    </source>
</evidence>
<proteinExistence type="predicted"/>
<gene>
    <name evidence="1" type="ORF">BJ875DRAFT_445728</name>
</gene>